<dbReference type="InParanoid" id="F0VNV5"/>
<dbReference type="InterPro" id="IPR000152">
    <property type="entry name" value="EGF-type_Asp/Asn_hydroxyl_site"/>
</dbReference>
<evidence type="ECO:0000256" key="5">
    <source>
        <dbReference type="ARBA" id="ARBA00023180"/>
    </source>
</evidence>
<dbReference type="eggNOG" id="KOG1217">
    <property type="taxonomic scope" value="Eukaryota"/>
</dbReference>
<dbReference type="SMART" id="SM00179">
    <property type="entry name" value="EGF_CA"/>
    <property type="match status" value="3"/>
</dbReference>
<accession>F0VNV5</accession>
<reference evidence="9" key="1">
    <citation type="submission" date="2011-02" db="EMBL/GenBank/DDBJ databases">
        <authorList>
            <person name="Aslett M."/>
        </authorList>
    </citation>
    <scope>NUCLEOTIDE SEQUENCE</scope>
    <source>
        <strain evidence="9">Liverpool</strain>
    </source>
</reference>
<dbReference type="FunFam" id="2.10.25.10:FF:000038">
    <property type="entry name" value="Fibrillin 2"/>
    <property type="match status" value="1"/>
</dbReference>
<reference evidence="10" key="4">
    <citation type="journal article" date="2015" name="PLoS ONE">
        <title>Comprehensive Evaluation of Toxoplasma gondii VEG and Neospora caninum LIV Genomes with Tachyzoite Stage Transcriptome and Proteome Defines Novel Transcript Features.</title>
        <authorList>
            <person name="Ramaprasad A."/>
            <person name="Mourier T."/>
            <person name="Naeem R."/>
            <person name="Malas T.B."/>
            <person name="Moussa E."/>
            <person name="Panigrahi A."/>
            <person name="Vermont S.J."/>
            <person name="Otto T.D."/>
            <person name="Wastling J."/>
            <person name="Pain A."/>
        </authorList>
    </citation>
    <scope>NUCLEOTIDE SEQUENCE</scope>
    <source>
        <strain evidence="10">Liverpool</strain>
    </source>
</reference>
<dbReference type="GeneID" id="13440814"/>
<dbReference type="InterPro" id="IPR018097">
    <property type="entry name" value="EGF_Ca-bd_CS"/>
</dbReference>
<feature type="transmembrane region" description="Helical" evidence="7">
    <location>
        <begin position="192"/>
        <end position="211"/>
    </location>
</feature>
<dbReference type="PROSITE" id="PS50026">
    <property type="entry name" value="EGF_3"/>
    <property type="match status" value="2"/>
</dbReference>
<feature type="domain" description="EGF-like" evidence="8">
    <location>
        <begin position="52"/>
        <end position="91"/>
    </location>
</feature>
<dbReference type="PROSITE" id="PS01186">
    <property type="entry name" value="EGF_2"/>
    <property type="match status" value="1"/>
</dbReference>
<feature type="domain" description="EGF-like" evidence="8">
    <location>
        <begin position="6"/>
        <end position="45"/>
    </location>
</feature>
<keyword evidence="7" id="KW-1133">Transmembrane helix</keyword>
<dbReference type="RefSeq" id="XP_003885429.1">
    <property type="nucleotide sequence ID" value="XM_003885380.1"/>
</dbReference>
<keyword evidence="5" id="KW-0325">Glycoprotein</keyword>
<evidence type="ECO:0000256" key="4">
    <source>
        <dbReference type="ARBA" id="ARBA00023157"/>
    </source>
</evidence>
<dbReference type="PANTHER" id="PTHR24042:SF5">
    <property type="entry name" value="EGF-LIKE CALCIUM-BINDING DOMAIN-CONTAINING PROTEIN"/>
    <property type="match status" value="1"/>
</dbReference>
<dbReference type="InterPro" id="IPR049883">
    <property type="entry name" value="NOTCH1_EGF-like"/>
</dbReference>
<dbReference type="GO" id="GO:0008201">
    <property type="term" value="F:heparin binding"/>
    <property type="evidence" value="ECO:0007669"/>
    <property type="project" value="TreeGrafter"/>
</dbReference>
<keyword evidence="1 6" id="KW-0245">EGF-like domain</keyword>
<keyword evidence="2" id="KW-0732">Signal</keyword>
<keyword evidence="7" id="KW-0472">Membrane</keyword>
<dbReference type="Gene3D" id="2.10.25.10">
    <property type="entry name" value="Laminin"/>
    <property type="match status" value="3"/>
</dbReference>
<dbReference type="AlphaFoldDB" id="F0VNV5"/>
<evidence type="ECO:0000313" key="10">
    <source>
        <dbReference type="EMBL" id="CEL70137.1"/>
    </source>
</evidence>
<reference evidence="9" key="2">
    <citation type="submission" date="2011-03" db="EMBL/GenBank/DDBJ databases">
        <title>Comparative genomics and transcriptomics of Neospora caninum and Toxoplasma gondii.</title>
        <authorList>
            <person name="Reid A.J."/>
            <person name="Sohal A."/>
            <person name="Harris D."/>
            <person name="Quail M."/>
            <person name="Sanders M."/>
            <person name="Berriman M."/>
            <person name="Wastling J.M."/>
            <person name="Pain A."/>
        </authorList>
    </citation>
    <scope>NUCLEOTIDE SEQUENCE</scope>
    <source>
        <strain evidence="9">Liverpool</strain>
    </source>
</reference>
<dbReference type="CDD" id="cd00054">
    <property type="entry name" value="EGF_CA"/>
    <property type="match status" value="1"/>
</dbReference>
<dbReference type="EMBL" id="FR823392">
    <property type="protein sequence ID" value="CBZ55401.1"/>
    <property type="molecule type" value="Genomic_DNA"/>
</dbReference>
<dbReference type="SMART" id="SM00181">
    <property type="entry name" value="EGF"/>
    <property type="match status" value="3"/>
</dbReference>
<keyword evidence="4" id="KW-1015">Disulfide bond</keyword>
<gene>
    <name evidence="10" type="ORF">BN1204_058240</name>
    <name evidence="9" type="ORF">NCLIV_058240</name>
</gene>
<reference evidence="11" key="3">
    <citation type="journal article" date="2012" name="PLoS Pathog.">
        <title>Comparative genomics of the apicomplexan parasites Toxoplasma gondii and Neospora caninum: Coccidia differing in host range and transmission strategy.</title>
        <authorList>
            <person name="Reid A.J."/>
            <person name="Vermont S.J."/>
            <person name="Cotton J.A."/>
            <person name="Harris D."/>
            <person name="Hill-Cawthorne G.A."/>
            <person name="Konen-Waisman S."/>
            <person name="Latham S.M."/>
            <person name="Mourier T."/>
            <person name="Norton R."/>
            <person name="Quail M.A."/>
            <person name="Sanders M."/>
            <person name="Shanmugam D."/>
            <person name="Sohal A."/>
            <person name="Wasmuth J.D."/>
            <person name="Brunk B."/>
            <person name="Grigg M.E."/>
            <person name="Howard J.C."/>
            <person name="Parkinson J."/>
            <person name="Roos D.S."/>
            <person name="Trees A.J."/>
            <person name="Berriman M."/>
            <person name="Pain A."/>
            <person name="Wastling J.M."/>
        </authorList>
    </citation>
    <scope>NUCLEOTIDE SEQUENCE [LARGE SCALE GENOMIC DNA]</scope>
    <source>
        <strain evidence="11">Liverpool</strain>
    </source>
</reference>
<dbReference type="InterPro" id="IPR001881">
    <property type="entry name" value="EGF-like_Ca-bd_dom"/>
</dbReference>
<evidence type="ECO:0000256" key="1">
    <source>
        <dbReference type="ARBA" id="ARBA00022536"/>
    </source>
</evidence>
<dbReference type="OrthoDB" id="10045365at2759"/>
<keyword evidence="3" id="KW-0677">Repeat</keyword>
<dbReference type="PROSITE" id="PS01187">
    <property type="entry name" value="EGF_CA"/>
    <property type="match status" value="1"/>
</dbReference>
<protein>
    <submittedName>
        <fullName evidence="10">Microneme protein, putative</fullName>
    </submittedName>
</protein>
<name>F0VNV5_NEOCL</name>
<evidence type="ECO:0000256" key="7">
    <source>
        <dbReference type="SAM" id="Phobius"/>
    </source>
</evidence>
<dbReference type="OMA" id="THGCHAN"/>
<dbReference type="VEuPathDB" id="ToxoDB:NCLIV_058240"/>
<evidence type="ECO:0000313" key="11">
    <source>
        <dbReference type="Proteomes" id="UP000007494"/>
    </source>
</evidence>
<evidence type="ECO:0000256" key="3">
    <source>
        <dbReference type="ARBA" id="ARBA00022737"/>
    </source>
</evidence>
<proteinExistence type="predicted"/>
<dbReference type="InterPro" id="IPR051586">
    <property type="entry name" value="PKC-binding_NELL"/>
</dbReference>
<dbReference type="InterPro" id="IPR000742">
    <property type="entry name" value="EGF"/>
</dbReference>
<dbReference type="EMBL" id="LN714486">
    <property type="protein sequence ID" value="CEL70137.1"/>
    <property type="molecule type" value="Genomic_DNA"/>
</dbReference>
<evidence type="ECO:0000313" key="9">
    <source>
        <dbReference type="EMBL" id="CBZ55401.1"/>
    </source>
</evidence>
<keyword evidence="11" id="KW-1185">Reference proteome</keyword>
<sequence>MLVFPDINECLQNRGGCGNNSECINQIGAPPLCKCWTGYEGNNDQPGTDCKDIDECKSFPCWQNSTCVNTPGSYRCQCDTGFTETGDNQCEEIDYCGTGQNKCDPHYADCVQSNGVYTCKCKDFFRGTGTVNNCTPVSGYEYLACELLGASCSSYQECQRETMGTYSCKDKTSIQQLSTFFSEGGSSNTPTWVWLTVVSGGFVLMLFLWFLTKHLLDKKRRERTPEAAVYSIYGQGAAGYGAMDYYG</sequence>
<dbReference type="Proteomes" id="UP000007494">
    <property type="component" value="Chromosome XI"/>
</dbReference>
<dbReference type="GO" id="GO:0005509">
    <property type="term" value="F:calcium ion binding"/>
    <property type="evidence" value="ECO:0007669"/>
    <property type="project" value="InterPro"/>
</dbReference>
<organism evidence="9 11">
    <name type="scientific">Neospora caninum (strain Liverpool)</name>
    <dbReference type="NCBI Taxonomy" id="572307"/>
    <lineage>
        <taxon>Eukaryota</taxon>
        <taxon>Sar</taxon>
        <taxon>Alveolata</taxon>
        <taxon>Apicomplexa</taxon>
        <taxon>Conoidasida</taxon>
        <taxon>Coccidia</taxon>
        <taxon>Eucoccidiorida</taxon>
        <taxon>Eimeriorina</taxon>
        <taxon>Sarcocystidae</taxon>
        <taxon>Neospora</taxon>
    </lineage>
</organism>
<comment type="caution">
    <text evidence="6">Lacks conserved residue(s) required for the propagation of feature annotation.</text>
</comment>
<evidence type="ECO:0000256" key="6">
    <source>
        <dbReference type="PROSITE-ProRule" id="PRU00076"/>
    </source>
</evidence>
<evidence type="ECO:0000259" key="8">
    <source>
        <dbReference type="PROSITE" id="PS50026"/>
    </source>
</evidence>
<dbReference type="PANTHER" id="PTHR24042">
    <property type="entry name" value="NEL HOMOLOG"/>
    <property type="match status" value="1"/>
</dbReference>
<keyword evidence="7" id="KW-0812">Transmembrane</keyword>
<dbReference type="GO" id="GO:0005615">
    <property type="term" value="C:extracellular space"/>
    <property type="evidence" value="ECO:0007669"/>
    <property type="project" value="TreeGrafter"/>
</dbReference>
<dbReference type="Pfam" id="PF07645">
    <property type="entry name" value="EGF_CA"/>
    <property type="match status" value="3"/>
</dbReference>
<dbReference type="SUPFAM" id="SSF57196">
    <property type="entry name" value="EGF/Laminin"/>
    <property type="match status" value="2"/>
</dbReference>
<dbReference type="PROSITE" id="PS00010">
    <property type="entry name" value="ASX_HYDROXYL"/>
    <property type="match status" value="1"/>
</dbReference>
<evidence type="ECO:0000256" key="2">
    <source>
        <dbReference type="ARBA" id="ARBA00022729"/>
    </source>
</evidence>